<dbReference type="Pfam" id="PF01261">
    <property type="entry name" value="AP_endonuc_2"/>
    <property type="match status" value="1"/>
</dbReference>
<name>A0A067Z2C8_GLUOY</name>
<dbReference type="PANTHER" id="PTHR12110:SF41">
    <property type="entry name" value="INOSOSE DEHYDRATASE"/>
    <property type="match status" value="1"/>
</dbReference>
<organism evidence="2 3">
    <name type="scientific">Gluconobacter oxydans DSM 3504</name>
    <dbReference type="NCBI Taxonomy" id="1288313"/>
    <lineage>
        <taxon>Bacteria</taxon>
        <taxon>Pseudomonadati</taxon>
        <taxon>Pseudomonadota</taxon>
        <taxon>Alphaproteobacteria</taxon>
        <taxon>Acetobacterales</taxon>
        <taxon>Acetobacteraceae</taxon>
        <taxon>Gluconobacter</taxon>
    </lineage>
</organism>
<evidence type="ECO:0000313" key="2">
    <source>
        <dbReference type="EMBL" id="AHK71171.1"/>
    </source>
</evidence>
<dbReference type="InterPro" id="IPR013022">
    <property type="entry name" value="Xyl_isomerase-like_TIM-brl"/>
</dbReference>
<dbReference type="GeneID" id="56905503"/>
<dbReference type="Proteomes" id="UP000031656">
    <property type="component" value="Chromosome"/>
</dbReference>
<dbReference type="PANTHER" id="PTHR12110">
    <property type="entry name" value="HYDROXYPYRUVATE ISOMERASE"/>
    <property type="match status" value="1"/>
</dbReference>
<protein>
    <submittedName>
        <fullName evidence="2">Inosose dehydratase IolE</fullName>
        <ecNumber evidence="2">4.2.1.44</ecNumber>
    </submittedName>
</protein>
<dbReference type="KEGG" id="goy:GLS_c12740"/>
<keyword evidence="2" id="KW-0456">Lyase</keyword>
<dbReference type="EC" id="4.2.1.44" evidence="2"/>
<dbReference type="EMBL" id="CP004373">
    <property type="protein sequence ID" value="AHK71171.1"/>
    <property type="molecule type" value="Genomic_DNA"/>
</dbReference>
<dbReference type="GO" id="GO:0050114">
    <property type="term" value="F:myo-inosose-2 dehydratase activity"/>
    <property type="evidence" value="ECO:0007669"/>
    <property type="project" value="UniProtKB-EC"/>
</dbReference>
<reference evidence="2 3" key="1">
    <citation type="journal article" date="2015" name="Appl. Microbiol. Biotechnol.">
        <title>The consequence of an additional NADH dehydrogenase paralog on the growth of Gluconobacter oxydans DSM3504.</title>
        <authorList>
            <person name="Kostner D."/>
            <person name="Luchterhand B."/>
            <person name="Junker A."/>
            <person name="Volland S."/>
            <person name="Daniel R."/>
            <person name="Buchs J."/>
            <person name="Liebl W."/>
            <person name="Ehrenreich A."/>
        </authorList>
    </citation>
    <scope>NUCLEOTIDE SEQUENCE [LARGE SCALE GENOMIC DNA]</scope>
    <source>
        <strain evidence="2">DSM 3504</strain>
    </source>
</reference>
<dbReference type="AlphaFoldDB" id="A0A067Z2C8"/>
<feature type="domain" description="Xylose isomerase-like TIM barrel" evidence="1">
    <location>
        <begin position="29"/>
        <end position="287"/>
    </location>
</feature>
<dbReference type="SUPFAM" id="SSF51658">
    <property type="entry name" value="Xylose isomerase-like"/>
    <property type="match status" value="1"/>
</dbReference>
<dbReference type="RefSeq" id="WP_041111617.1">
    <property type="nucleotide sequence ID" value="NZ_CP004373.1"/>
</dbReference>
<evidence type="ECO:0000259" key="1">
    <source>
        <dbReference type="Pfam" id="PF01261"/>
    </source>
</evidence>
<sequence length="290" mass="32831">MTIRTATAPDAWGVWYASDPKQTPWERYLDEVAASGYSWTELGPWGYLPTDPAQLQDALSSRGLGLCGAAVVHPLTAPDALETLRDRLRPLCRTLVATNTPWLLLMDDSDVYLTPEARITTPEIWKRMMHVITTVAREIRHEHGLHLLFHPHIGTAVETETEILRLLNDTPADQVELCFDFGHHAYTGADALAFMRQHASRIPYYHFKNLDEAIHARAMAAGTPFMEVFQNGVMCELDKGILDFTEVVDFLRKQDFDGFVVVEQDMYPCPPDKPLPIARHNRDVLKRLGL</sequence>
<dbReference type="Gene3D" id="3.20.20.150">
    <property type="entry name" value="Divalent-metal-dependent TIM barrel enzymes"/>
    <property type="match status" value="1"/>
</dbReference>
<proteinExistence type="predicted"/>
<evidence type="ECO:0000313" key="3">
    <source>
        <dbReference type="Proteomes" id="UP000031656"/>
    </source>
</evidence>
<dbReference type="InterPro" id="IPR050312">
    <property type="entry name" value="IolE/XylAMocC-like"/>
</dbReference>
<dbReference type="HOGENOM" id="CLU_059523_0_1_5"/>
<accession>A0A067Z2C8</accession>
<gene>
    <name evidence="2" type="primary">iolE</name>
    <name evidence="2" type="ORF">GLS_c12740</name>
</gene>
<dbReference type="InterPro" id="IPR036237">
    <property type="entry name" value="Xyl_isomerase-like_sf"/>
</dbReference>